<evidence type="ECO:0000313" key="1">
    <source>
        <dbReference type="EMBL" id="TMW99413.1"/>
    </source>
</evidence>
<dbReference type="PANTHER" id="PTHR33187:SF11">
    <property type="entry name" value="AMINOTRANSFERASE-LIKE PLANT MOBILE DOMAIN-CONTAINING PROTEIN"/>
    <property type="match status" value="1"/>
</dbReference>
<organism evidence="1">
    <name type="scientific">Solanum chilense</name>
    <name type="common">Tomato</name>
    <name type="synonym">Lycopersicon chilense</name>
    <dbReference type="NCBI Taxonomy" id="4083"/>
    <lineage>
        <taxon>Eukaryota</taxon>
        <taxon>Viridiplantae</taxon>
        <taxon>Streptophyta</taxon>
        <taxon>Embryophyta</taxon>
        <taxon>Tracheophyta</taxon>
        <taxon>Spermatophyta</taxon>
        <taxon>Magnoliopsida</taxon>
        <taxon>eudicotyledons</taxon>
        <taxon>Gunneridae</taxon>
        <taxon>Pentapetalae</taxon>
        <taxon>asterids</taxon>
        <taxon>lamiids</taxon>
        <taxon>Solanales</taxon>
        <taxon>Solanaceae</taxon>
        <taxon>Solanoideae</taxon>
        <taxon>Solaneae</taxon>
        <taxon>Solanum</taxon>
        <taxon>Solanum subgen. Lycopersicon</taxon>
    </lineage>
</organism>
<dbReference type="EMBL" id="RXGB01001318">
    <property type="protein sequence ID" value="TMW99413.1"/>
    <property type="molecule type" value="Genomic_DNA"/>
</dbReference>
<dbReference type="PANTHER" id="PTHR33187">
    <property type="entry name" value="WU:FI09B08"/>
    <property type="match status" value="1"/>
</dbReference>
<accession>A0A6N2C421</accession>
<sequence>MLGVICHHCPWEEHIIGLHQVLHDISPLNVIALREHTRPDDIRSRMSSSPLDRTHGRTTLSAWHAIIALGKHMGGTMSGVACYHRF</sequence>
<comment type="caution">
    <text evidence="1">The sequence shown here is derived from an EMBL/GenBank/DDBJ whole genome shotgun (WGS) entry which is preliminary data.</text>
</comment>
<protein>
    <submittedName>
        <fullName evidence="1">Uncharacterized protein</fullName>
    </submittedName>
</protein>
<name>A0A6N2C421_SOLCI</name>
<proteinExistence type="predicted"/>
<gene>
    <name evidence="1" type="ORF">EJD97_002616</name>
</gene>
<reference evidence="1" key="1">
    <citation type="submission" date="2019-05" db="EMBL/GenBank/DDBJ databases">
        <title>The de novo reference genome and transcriptome assemblies of the wild tomato species Solanum chilense.</title>
        <authorList>
            <person name="Stam R."/>
            <person name="Nosenko T."/>
            <person name="Hoerger A.C."/>
            <person name="Stephan W."/>
            <person name="Seidel M.A."/>
            <person name="Kuhn J.M.M."/>
            <person name="Haberer G."/>
            <person name="Tellier A."/>
        </authorList>
    </citation>
    <scope>NUCLEOTIDE SEQUENCE</scope>
    <source>
        <tissue evidence="1">Mature leaves</tissue>
    </source>
</reference>
<dbReference type="AlphaFoldDB" id="A0A6N2C421"/>